<accession>A0A6C2UL37</accession>
<organism evidence="1 2">
    <name type="scientific">Pontiella sulfatireligans</name>
    <dbReference type="NCBI Taxonomy" id="2750658"/>
    <lineage>
        <taxon>Bacteria</taxon>
        <taxon>Pseudomonadati</taxon>
        <taxon>Kiritimatiellota</taxon>
        <taxon>Kiritimatiellia</taxon>
        <taxon>Kiritimatiellales</taxon>
        <taxon>Pontiellaceae</taxon>
        <taxon>Pontiella</taxon>
    </lineage>
</organism>
<dbReference type="RefSeq" id="WP_136061563.1">
    <property type="nucleotide sequence ID" value="NZ_CAAHFH010000001.1"/>
</dbReference>
<dbReference type="SUPFAM" id="SSF47598">
    <property type="entry name" value="Ribbon-helix-helix"/>
    <property type="match status" value="1"/>
</dbReference>
<gene>
    <name evidence="1" type="ORF">SCARR_02182</name>
</gene>
<sequence length="84" mass="9534">MNKKESIQYTIRSIPSEVNEAVREYAVREGCSLNQAVIETLKKGSGTSDQKHHDLDFMAGSWVSDPSCEAALEEFNRIDEDLWK</sequence>
<name>A0A6C2UL37_9BACT</name>
<evidence type="ECO:0008006" key="3">
    <source>
        <dbReference type="Google" id="ProtNLM"/>
    </source>
</evidence>
<reference evidence="1 2" key="1">
    <citation type="submission" date="2019-04" db="EMBL/GenBank/DDBJ databases">
        <authorList>
            <person name="Van Vliet M D."/>
        </authorList>
    </citation>
    <scope>NUCLEOTIDE SEQUENCE [LARGE SCALE GENOMIC DNA]</scope>
    <source>
        <strain evidence="1 2">F21</strain>
    </source>
</reference>
<dbReference type="InterPro" id="IPR010985">
    <property type="entry name" value="Ribbon_hlx_hlx"/>
</dbReference>
<evidence type="ECO:0000313" key="1">
    <source>
        <dbReference type="EMBL" id="VGO20121.1"/>
    </source>
</evidence>
<proteinExistence type="predicted"/>
<dbReference type="Proteomes" id="UP000346198">
    <property type="component" value="Unassembled WGS sequence"/>
</dbReference>
<protein>
    <recommendedName>
        <fullName evidence="3">Arc-like DNA binding domain-containing protein</fullName>
    </recommendedName>
</protein>
<dbReference type="EMBL" id="CAAHFH010000001">
    <property type="protein sequence ID" value="VGO20121.1"/>
    <property type="molecule type" value="Genomic_DNA"/>
</dbReference>
<dbReference type="AlphaFoldDB" id="A0A6C2UL37"/>
<keyword evidence="2" id="KW-1185">Reference proteome</keyword>
<dbReference type="GO" id="GO:0006355">
    <property type="term" value="P:regulation of DNA-templated transcription"/>
    <property type="evidence" value="ECO:0007669"/>
    <property type="project" value="InterPro"/>
</dbReference>
<evidence type="ECO:0000313" key="2">
    <source>
        <dbReference type="Proteomes" id="UP000346198"/>
    </source>
</evidence>